<dbReference type="Proteomes" id="UP000277580">
    <property type="component" value="Unassembled WGS sequence"/>
</dbReference>
<keyword evidence="4 7" id="KW-0949">S-adenosyl-L-methionine</keyword>
<organism evidence="9 10">
    <name type="scientific">Morchella conica CCBAS932</name>
    <dbReference type="NCBI Taxonomy" id="1392247"/>
    <lineage>
        <taxon>Eukaryota</taxon>
        <taxon>Fungi</taxon>
        <taxon>Dikarya</taxon>
        <taxon>Ascomycota</taxon>
        <taxon>Pezizomycotina</taxon>
        <taxon>Pezizomycetes</taxon>
        <taxon>Pezizales</taxon>
        <taxon>Morchellaceae</taxon>
        <taxon>Morchella</taxon>
    </lineage>
</organism>
<keyword evidence="7" id="KW-0698">rRNA processing</keyword>
<evidence type="ECO:0000256" key="4">
    <source>
        <dbReference type="ARBA" id="ARBA00022691"/>
    </source>
</evidence>
<dbReference type="EC" id="2.1.1.-" evidence="7"/>
<evidence type="ECO:0000256" key="7">
    <source>
        <dbReference type="RuleBase" id="RU362106"/>
    </source>
</evidence>
<accession>A0A3N4KGZ5</accession>
<proteinExistence type="inferred from homology"/>
<protein>
    <recommendedName>
        <fullName evidence="7">rRNA adenine N(6)-methyltransferase</fullName>
        <ecNumber evidence="7">2.1.1.-</ecNumber>
    </recommendedName>
</protein>
<feature type="compositionally biased region" description="Basic and acidic residues" evidence="8">
    <location>
        <begin position="306"/>
        <end position="326"/>
    </location>
</feature>
<evidence type="ECO:0000256" key="2">
    <source>
        <dbReference type="ARBA" id="ARBA00022603"/>
    </source>
</evidence>
<dbReference type="InterPro" id="IPR001737">
    <property type="entry name" value="KsgA/Erm"/>
</dbReference>
<feature type="region of interest" description="Disordered" evidence="8">
    <location>
        <begin position="254"/>
        <end position="334"/>
    </location>
</feature>
<feature type="compositionally biased region" description="Basic residues" evidence="8">
    <location>
        <begin position="268"/>
        <end position="280"/>
    </location>
</feature>
<dbReference type="PANTHER" id="PTHR11727">
    <property type="entry name" value="DIMETHYLADENOSINE TRANSFERASE"/>
    <property type="match status" value="1"/>
</dbReference>
<dbReference type="AlphaFoldDB" id="A0A3N4KGZ5"/>
<dbReference type="GO" id="GO:0005759">
    <property type="term" value="C:mitochondrial matrix"/>
    <property type="evidence" value="ECO:0007669"/>
    <property type="project" value="TreeGrafter"/>
</dbReference>
<keyword evidence="10" id="KW-1185">Reference proteome</keyword>
<evidence type="ECO:0000256" key="8">
    <source>
        <dbReference type="SAM" id="MobiDB-lite"/>
    </source>
</evidence>
<dbReference type="InterPro" id="IPR023165">
    <property type="entry name" value="rRNA_Ade_diMease-like_C"/>
</dbReference>
<dbReference type="Pfam" id="PF00398">
    <property type="entry name" value="RrnaAD"/>
    <property type="match status" value="1"/>
</dbReference>
<keyword evidence="3 7" id="KW-0808">Transferase</keyword>
<dbReference type="Gene3D" id="1.10.8.100">
    <property type="entry name" value="Ribosomal RNA adenine dimethylase-like, domain 2"/>
    <property type="match status" value="1"/>
</dbReference>
<dbReference type="GO" id="GO:0003723">
    <property type="term" value="F:RNA binding"/>
    <property type="evidence" value="ECO:0007669"/>
    <property type="project" value="UniProtKB-KW"/>
</dbReference>
<evidence type="ECO:0000313" key="10">
    <source>
        <dbReference type="Proteomes" id="UP000277580"/>
    </source>
</evidence>
<keyword evidence="2 7" id="KW-0489">Methyltransferase</keyword>
<dbReference type="GO" id="GO:0034245">
    <property type="term" value="C:mitochondrial DNA-directed RNA polymerase complex"/>
    <property type="evidence" value="ECO:0007669"/>
    <property type="project" value="TreeGrafter"/>
</dbReference>
<dbReference type="InterPro" id="IPR029063">
    <property type="entry name" value="SAM-dependent_MTases_sf"/>
</dbReference>
<reference evidence="9 10" key="1">
    <citation type="journal article" date="2018" name="Nat. Ecol. Evol.">
        <title>Pezizomycetes genomes reveal the molecular basis of ectomycorrhizal truffle lifestyle.</title>
        <authorList>
            <person name="Murat C."/>
            <person name="Payen T."/>
            <person name="Noel B."/>
            <person name="Kuo A."/>
            <person name="Morin E."/>
            <person name="Chen J."/>
            <person name="Kohler A."/>
            <person name="Krizsan K."/>
            <person name="Balestrini R."/>
            <person name="Da Silva C."/>
            <person name="Montanini B."/>
            <person name="Hainaut M."/>
            <person name="Levati E."/>
            <person name="Barry K.W."/>
            <person name="Belfiori B."/>
            <person name="Cichocki N."/>
            <person name="Clum A."/>
            <person name="Dockter R.B."/>
            <person name="Fauchery L."/>
            <person name="Guy J."/>
            <person name="Iotti M."/>
            <person name="Le Tacon F."/>
            <person name="Lindquist E.A."/>
            <person name="Lipzen A."/>
            <person name="Malagnac F."/>
            <person name="Mello A."/>
            <person name="Molinier V."/>
            <person name="Miyauchi S."/>
            <person name="Poulain J."/>
            <person name="Riccioni C."/>
            <person name="Rubini A."/>
            <person name="Sitrit Y."/>
            <person name="Splivallo R."/>
            <person name="Traeger S."/>
            <person name="Wang M."/>
            <person name="Zifcakova L."/>
            <person name="Wipf D."/>
            <person name="Zambonelli A."/>
            <person name="Paolocci F."/>
            <person name="Nowrousian M."/>
            <person name="Ottonello S."/>
            <person name="Baldrian P."/>
            <person name="Spatafora J.W."/>
            <person name="Henrissat B."/>
            <person name="Nagy L.G."/>
            <person name="Aury J.M."/>
            <person name="Wincker P."/>
            <person name="Grigoriev I.V."/>
            <person name="Bonfante P."/>
            <person name="Martin F.M."/>
        </authorList>
    </citation>
    <scope>NUCLEOTIDE SEQUENCE [LARGE SCALE GENOMIC DNA]</scope>
    <source>
        <strain evidence="9 10">CCBAS932</strain>
    </source>
</reference>
<dbReference type="InParanoid" id="A0A3N4KGZ5"/>
<gene>
    <name evidence="9" type="ORF">P167DRAFT_512015</name>
</gene>
<dbReference type="GO" id="GO:0032259">
    <property type="term" value="P:methylation"/>
    <property type="evidence" value="ECO:0007669"/>
    <property type="project" value="UniProtKB-KW"/>
</dbReference>
<evidence type="ECO:0000256" key="5">
    <source>
        <dbReference type="ARBA" id="ARBA00022884"/>
    </source>
</evidence>
<dbReference type="GO" id="GO:0034246">
    <property type="term" value="F:mitochondrial transcription factor activity"/>
    <property type="evidence" value="ECO:0007669"/>
    <property type="project" value="TreeGrafter"/>
</dbReference>
<evidence type="ECO:0000256" key="1">
    <source>
        <dbReference type="ARBA" id="ARBA00004173"/>
    </source>
</evidence>
<evidence type="ECO:0000256" key="6">
    <source>
        <dbReference type="ARBA" id="ARBA00024915"/>
    </source>
</evidence>
<comment type="similarity">
    <text evidence="7">Belongs to the class I-like SAM-binding methyltransferase superfamily. rRNA adenine N(6)-methyltransferase family.</text>
</comment>
<dbReference type="EMBL" id="ML119161">
    <property type="protein sequence ID" value="RPB08609.1"/>
    <property type="molecule type" value="Genomic_DNA"/>
</dbReference>
<comment type="function">
    <text evidence="6">Mitochondrial transcription factor that confers selective promoter recognition on the core subunit of the yeast mitochondrial RNA polymerase. Interacts with DNA in a non-specific manner.</text>
</comment>
<comment type="subcellular location">
    <subcellularLocation>
        <location evidence="1">Mitochondrion</location>
    </subcellularLocation>
</comment>
<sequence length="709" mass="80208">MRKITEAASRTLTKQLTGLFKSPQKHAVNIVSPTLCEQAISRLDLSAYKNPILIDMSPGICTWSAALHDALQPRAHILLEPEKEYKPWIDDFQSTRPNIYWLPEQGDRWSLYMSMFGLSTPPAKWPADYPNLTPRTVPPEDGVNPDIIFTGNLSESEKLNSRLLAQLIATIPRERWLMTFGRVRFLTWILDETKVRYLPRTIASRIRATVMAEAVCDVTEVASSNTITTGRGHPKASVFKTDADGNLVVEPLEEAPPVDADAPPPPRKCGRPKGSGKKPPKLTANGEPEQEIEKPPAPPRKRKKPPKEGQEEQEKEAEEKKKKEKEEDMDFSVPQPLKKLIARVERGADPNSTLKLPFPLITATLNALQAHYTPTAPRISSDAELPSLRALARDLHAQKLTKQHTHALSILTARLKDCDKNYKESLRKLTQRLTEYLTDPATRDTWLEGMEHPAWYYHGGEDDVRGLAEALIRKRRGSQADPHSRMGRHAVRAAQFDDSLFAALERSEETAPPAKAQGGEVVKMIADYNRNWDAQGKDPACDIRDDEIFSYENKLLEFHRREYEPITVQPSDFYPEAPLALLDFTPKLLHPHLRNPDHNLRDKTWETFNWLLRTLFLLRAHTISSALATLAPGGEHILDNLAPGVHIDPEQRTRTLTADELVEITRAWETWPFRNELLHLEEYTGGGKEAEVMSNASHAFRVKTLNFGR</sequence>
<dbReference type="SUPFAM" id="SSF53335">
    <property type="entry name" value="S-adenosyl-L-methionine-dependent methyltransferases"/>
    <property type="match status" value="1"/>
</dbReference>
<name>A0A3N4KGZ5_9PEZI</name>
<keyword evidence="5" id="KW-0694">RNA-binding</keyword>
<dbReference type="GO" id="GO:0008168">
    <property type="term" value="F:methyltransferase activity"/>
    <property type="evidence" value="ECO:0007669"/>
    <property type="project" value="UniProtKB-KW"/>
</dbReference>
<dbReference type="GO" id="GO:0006391">
    <property type="term" value="P:transcription initiation at mitochondrial promoter"/>
    <property type="evidence" value="ECO:0007669"/>
    <property type="project" value="TreeGrafter"/>
</dbReference>
<dbReference type="Gene3D" id="3.40.50.150">
    <property type="entry name" value="Vaccinia Virus protein VP39"/>
    <property type="match status" value="1"/>
</dbReference>
<evidence type="ECO:0000313" key="9">
    <source>
        <dbReference type="EMBL" id="RPB08609.1"/>
    </source>
</evidence>
<dbReference type="PANTHER" id="PTHR11727:SF17">
    <property type="entry name" value="DIMETHYLADENOSINE TRANSFERASE 1, MITOCHONDRIAL"/>
    <property type="match status" value="1"/>
</dbReference>
<evidence type="ECO:0000256" key="3">
    <source>
        <dbReference type="ARBA" id="ARBA00022679"/>
    </source>
</evidence>
<dbReference type="OrthoDB" id="16079at2759"/>